<gene>
    <name evidence="2" type="ORF">V6255_11680</name>
</gene>
<dbReference type="SUPFAM" id="SSF55729">
    <property type="entry name" value="Acyl-CoA N-acyltransferases (Nat)"/>
    <property type="match status" value="1"/>
</dbReference>
<sequence length="164" mass="18990">MTIFVKHHQLSIRPFVESDKSDFIDILQHRACMKYSITGVLSKQQADDCFNMFISNKKHKMYAIEDLDNSTVIGCTGLQDCFIDEAVEPSFILRLLPDFHDHQDLLPVLQPFIKQLIVLYQLPYLQAVVAKNNQFSTQLMSDLNFEKIKAITCRGIDSYLHKTY</sequence>
<feature type="domain" description="N-acetyltransferase" evidence="1">
    <location>
        <begin position="10"/>
        <end position="145"/>
    </location>
</feature>
<evidence type="ECO:0000313" key="3">
    <source>
        <dbReference type="Proteomes" id="UP001366060"/>
    </source>
</evidence>
<dbReference type="EMBL" id="JBAKBA010000026">
    <property type="protein sequence ID" value="MEL0659798.1"/>
    <property type="molecule type" value="Genomic_DNA"/>
</dbReference>
<dbReference type="RefSeq" id="WP_341628323.1">
    <property type="nucleotide sequence ID" value="NZ_JBAKBA010000026.1"/>
</dbReference>
<accession>A0ABU9HDL7</accession>
<dbReference type="Pfam" id="PF13302">
    <property type="entry name" value="Acetyltransf_3"/>
    <property type="match status" value="1"/>
</dbReference>
<evidence type="ECO:0000259" key="1">
    <source>
        <dbReference type="Pfam" id="PF13302"/>
    </source>
</evidence>
<organism evidence="2 3">
    <name type="scientific">Psychromonas arctica</name>
    <dbReference type="NCBI Taxonomy" id="168275"/>
    <lineage>
        <taxon>Bacteria</taxon>
        <taxon>Pseudomonadati</taxon>
        <taxon>Pseudomonadota</taxon>
        <taxon>Gammaproteobacteria</taxon>
        <taxon>Alteromonadales</taxon>
        <taxon>Psychromonadaceae</taxon>
        <taxon>Psychromonas</taxon>
    </lineage>
</organism>
<dbReference type="Gene3D" id="3.40.630.30">
    <property type="match status" value="1"/>
</dbReference>
<dbReference type="InterPro" id="IPR016181">
    <property type="entry name" value="Acyl_CoA_acyltransferase"/>
</dbReference>
<evidence type="ECO:0000313" key="2">
    <source>
        <dbReference type="EMBL" id="MEL0659798.1"/>
    </source>
</evidence>
<keyword evidence="3" id="KW-1185">Reference proteome</keyword>
<dbReference type="Proteomes" id="UP001366060">
    <property type="component" value="Unassembled WGS sequence"/>
</dbReference>
<proteinExistence type="predicted"/>
<protein>
    <submittedName>
        <fullName evidence="2">GNAT family N-acetyltransferase</fullName>
    </submittedName>
</protein>
<comment type="caution">
    <text evidence="2">The sequence shown here is derived from an EMBL/GenBank/DDBJ whole genome shotgun (WGS) entry which is preliminary data.</text>
</comment>
<reference evidence="2 3" key="1">
    <citation type="submission" date="2024-02" db="EMBL/GenBank/DDBJ databases">
        <title>Bacteria isolated from the canopy kelp, Nereocystis luetkeana.</title>
        <authorList>
            <person name="Pfister C.A."/>
            <person name="Younker I.T."/>
            <person name="Light S.H."/>
        </authorList>
    </citation>
    <scope>NUCLEOTIDE SEQUENCE [LARGE SCALE GENOMIC DNA]</scope>
    <source>
        <strain evidence="2 3">TI.2.07</strain>
    </source>
</reference>
<name>A0ABU9HDL7_9GAMM</name>
<dbReference type="InterPro" id="IPR000182">
    <property type="entry name" value="GNAT_dom"/>
</dbReference>